<dbReference type="Pfam" id="PF12840">
    <property type="entry name" value="HTH_20"/>
    <property type="match status" value="1"/>
</dbReference>
<feature type="domain" description="HTH arsR-type" evidence="2">
    <location>
        <begin position="1"/>
        <end position="95"/>
    </location>
</feature>
<comment type="caution">
    <text evidence="3">The sequence shown here is derived from an EMBL/GenBank/DDBJ whole genome shotgun (WGS) entry which is preliminary data.</text>
</comment>
<dbReference type="SUPFAM" id="SSF46785">
    <property type="entry name" value="Winged helix' DNA-binding domain"/>
    <property type="match status" value="1"/>
</dbReference>
<evidence type="ECO:0000259" key="2">
    <source>
        <dbReference type="PROSITE" id="PS50987"/>
    </source>
</evidence>
<dbReference type="InterPro" id="IPR036390">
    <property type="entry name" value="WH_DNA-bd_sf"/>
</dbReference>
<reference evidence="3 4" key="1">
    <citation type="submission" date="2017-07" db="EMBL/GenBank/DDBJ databases">
        <title>Isolation and whole genome analysis of endospore-forming bacteria from heroin.</title>
        <authorList>
            <person name="Kalinowski J."/>
            <person name="Ahrens B."/>
            <person name="Al-Dilaimi A."/>
            <person name="Winkler A."/>
            <person name="Wibberg D."/>
            <person name="Schleenbecker U."/>
            <person name="Ruckert C."/>
            <person name="Wolfel R."/>
            <person name="Grass G."/>
        </authorList>
    </citation>
    <scope>NUCLEOTIDE SEQUENCE [LARGE SCALE GENOMIC DNA]</scope>
    <source>
        <strain evidence="3 4">7528</strain>
    </source>
</reference>
<accession>A0A268A7A0</accession>
<proteinExistence type="predicted"/>
<dbReference type="Proteomes" id="UP000216013">
    <property type="component" value="Unassembled WGS sequence"/>
</dbReference>
<dbReference type="InterPro" id="IPR052543">
    <property type="entry name" value="HTH_Metal-responsive_Reg"/>
</dbReference>
<sequence length="243" mass="27307">MYLHPQHVAAAASLLSDSSRSIMLTNMLDGRFHTSGELARAAGITPQTASFHLKKLEEAGFLDQTKQGRHRYYGLKDPAIAQVIESLLTITPPAQVSSFKQATEDQAIRYARTCYDHLAGSLGIQIAKALVDSGYITQDHDQFVLTVKGETFFSSFGIDVETARRKRRSFSHCCLDWSERKHHLAGALGSEMLERFLELDWLRKKPESRALLLTETGRNGFAEVFGLDTSNIYKTHDNKVYLR</sequence>
<dbReference type="GO" id="GO:0003677">
    <property type="term" value="F:DNA binding"/>
    <property type="evidence" value="ECO:0007669"/>
    <property type="project" value="UniProtKB-KW"/>
</dbReference>
<dbReference type="EMBL" id="NPBV01000027">
    <property type="protein sequence ID" value="PAD20007.1"/>
    <property type="molecule type" value="Genomic_DNA"/>
</dbReference>
<dbReference type="PROSITE" id="PS50987">
    <property type="entry name" value="HTH_ARSR_2"/>
    <property type="match status" value="1"/>
</dbReference>
<dbReference type="GO" id="GO:0003700">
    <property type="term" value="F:DNA-binding transcription factor activity"/>
    <property type="evidence" value="ECO:0007669"/>
    <property type="project" value="InterPro"/>
</dbReference>
<dbReference type="GO" id="GO:0046686">
    <property type="term" value="P:response to cadmium ion"/>
    <property type="evidence" value="ECO:0007669"/>
    <property type="project" value="TreeGrafter"/>
</dbReference>
<evidence type="ECO:0000256" key="1">
    <source>
        <dbReference type="ARBA" id="ARBA00023125"/>
    </source>
</evidence>
<dbReference type="Gene3D" id="1.10.10.10">
    <property type="entry name" value="Winged helix-like DNA-binding domain superfamily/Winged helix DNA-binding domain"/>
    <property type="match status" value="1"/>
</dbReference>
<evidence type="ECO:0000313" key="3">
    <source>
        <dbReference type="EMBL" id="PAD20007.1"/>
    </source>
</evidence>
<evidence type="ECO:0000313" key="4">
    <source>
        <dbReference type="Proteomes" id="UP000216013"/>
    </source>
</evidence>
<dbReference type="InterPro" id="IPR001845">
    <property type="entry name" value="HTH_ArsR_DNA-bd_dom"/>
</dbReference>
<dbReference type="GO" id="GO:0010288">
    <property type="term" value="P:response to lead ion"/>
    <property type="evidence" value="ECO:0007669"/>
    <property type="project" value="TreeGrafter"/>
</dbReference>
<gene>
    <name evidence="3" type="ORF">CHH64_16370</name>
</gene>
<dbReference type="PRINTS" id="PR00778">
    <property type="entry name" value="HTHARSR"/>
</dbReference>
<dbReference type="AlphaFoldDB" id="A0A268A7A0"/>
<dbReference type="SMART" id="SM00418">
    <property type="entry name" value="HTH_ARSR"/>
    <property type="match status" value="1"/>
</dbReference>
<dbReference type="GO" id="GO:0097063">
    <property type="term" value="F:cadmium ion sensor activity"/>
    <property type="evidence" value="ECO:0007669"/>
    <property type="project" value="TreeGrafter"/>
</dbReference>
<dbReference type="InterPro" id="IPR036388">
    <property type="entry name" value="WH-like_DNA-bd_sf"/>
</dbReference>
<protein>
    <submittedName>
        <fullName evidence="3">Transcriptional regulator</fullName>
    </submittedName>
</protein>
<organism evidence="3 4">
    <name type="scientific">Terribacillus saccharophilus</name>
    <dbReference type="NCBI Taxonomy" id="361277"/>
    <lineage>
        <taxon>Bacteria</taxon>
        <taxon>Bacillati</taxon>
        <taxon>Bacillota</taxon>
        <taxon>Bacilli</taxon>
        <taxon>Bacillales</taxon>
        <taxon>Bacillaceae</taxon>
        <taxon>Terribacillus</taxon>
    </lineage>
</organism>
<dbReference type="PANTHER" id="PTHR39168">
    <property type="entry name" value="TRANSCRIPTIONAL REGULATOR-RELATED"/>
    <property type="match status" value="1"/>
</dbReference>
<dbReference type="CDD" id="cd00090">
    <property type="entry name" value="HTH_ARSR"/>
    <property type="match status" value="1"/>
</dbReference>
<name>A0A268A7A0_9BACI</name>
<dbReference type="GO" id="GO:0032791">
    <property type="term" value="F:lead ion binding"/>
    <property type="evidence" value="ECO:0007669"/>
    <property type="project" value="TreeGrafter"/>
</dbReference>
<keyword evidence="1" id="KW-0238">DNA-binding</keyword>
<dbReference type="InterPro" id="IPR011991">
    <property type="entry name" value="ArsR-like_HTH"/>
</dbReference>
<dbReference type="PANTHER" id="PTHR39168:SF1">
    <property type="entry name" value="TRANSCRIPTIONAL REGULATORY PROTEIN"/>
    <property type="match status" value="1"/>
</dbReference>